<organism evidence="2 3">
    <name type="scientific">Naasia aerilata</name>
    <dbReference type="NCBI Taxonomy" id="1162966"/>
    <lineage>
        <taxon>Bacteria</taxon>
        <taxon>Bacillati</taxon>
        <taxon>Actinomycetota</taxon>
        <taxon>Actinomycetes</taxon>
        <taxon>Micrococcales</taxon>
        <taxon>Microbacteriaceae</taxon>
        <taxon>Naasia</taxon>
    </lineage>
</organism>
<protein>
    <recommendedName>
        <fullName evidence="1">DUF559 domain-containing protein</fullName>
    </recommendedName>
</protein>
<dbReference type="InterPro" id="IPR011335">
    <property type="entry name" value="Restrct_endonuc-II-like"/>
</dbReference>
<dbReference type="Proteomes" id="UP001321498">
    <property type="component" value="Chromosome"/>
</dbReference>
<evidence type="ECO:0000259" key="1">
    <source>
        <dbReference type="Pfam" id="PF04480"/>
    </source>
</evidence>
<feature type="domain" description="DUF559" evidence="1">
    <location>
        <begin position="236"/>
        <end position="300"/>
    </location>
</feature>
<accession>A0ABN6XPS1</accession>
<proteinExistence type="predicted"/>
<dbReference type="InterPro" id="IPR007569">
    <property type="entry name" value="DUF559"/>
</dbReference>
<dbReference type="Gene3D" id="3.40.960.10">
    <property type="entry name" value="VSR Endonuclease"/>
    <property type="match status" value="1"/>
</dbReference>
<reference evidence="3" key="1">
    <citation type="journal article" date="2019" name="Int. J. Syst. Evol. Microbiol.">
        <title>The Global Catalogue of Microorganisms (GCM) 10K type strain sequencing project: providing services to taxonomists for standard genome sequencing and annotation.</title>
        <authorList>
            <consortium name="The Broad Institute Genomics Platform"/>
            <consortium name="The Broad Institute Genome Sequencing Center for Infectious Disease"/>
            <person name="Wu L."/>
            <person name="Ma J."/>
        </authorList>
    </citation>
    <scope>NUCLEOTIDE SEQUENCE [LARGE SCALE GENOMIC DNA]</scope>
    <source>
        <strain evidence="3">NBRC 108725</strain>
    </source>
</reference>
<evidence type="ECO:0000313" key="2">
    <source>
        <dbReference type="EMBL" id="BDZ47005.1"/>
    </source>
</evidence>
<sequence length="308" mass="34149">MPMREPEALPQPLDLGPFSVAEARRAGVRRGRLYRSDLARPFHGVRAISESQHDVRARCDAYLPRLRSGQFFSHTTSAALHGLPLPQRLGEDPTVHVSVLAPGRAVRVAGAKGHQLIPRAGLIRLLDGMPVASPVETWCQLATMLTVDELIEVGDALLSKGTARRDEAAAAMSAAVQLDDRPCIGRLRDSWAEVRPGVRSPGETRLRLLLVRAGLPEPSLNERIYDRNGAFVAECDLVYRRARLVIEYEGDYHRTDVRTFRNDIVRRERLEDEAWTTVRVTADDLAQRPAETVSRIASRLASGPPAPR</sequence>
<dbReference type="SUPFAM" id="SSF52980">
    <property type="entry name" value="Restriction endonuclease-like"/>
    <property type="match status" value="1"/>
</dbReference>
<dbReference type="Pfam" id="PF04480">
    <property type="entry name" value="DUF559"/>
    <property type="match status" value="1"/>
</dbReference>
<gene>
    <name evidence="2" type="ORF">GCM10025866_29140</name>
</gene>
<name>A0ABN6XPS1_9MICO</name>
<evidence type="ECO:0000313" key="3">
    <source>
        <dbReference type="Proteomes" id="UP001321498"/>
    </source>
</evidence>
<dbReference type="EMBL" id="AP027731">
    <property type="protein sequence ID" value="BDZ47005.1"/>
    <property type="molecule type" value="Genomic_DNA"/>
</dbReference>
<dbReference type="RefSeq" id="WP_286276975.1">
    <property type="nucleotide sequence ID" value="NZ_AP027731.1"/>
</dbReference>
<keyword evidence="3" id="KW-1185">Reference proteome</keyword>